<evidence type="ECO:0000313" key="2">
    <source>
        <dbReference type="Proteomes" id="UP001221597"/>
    </source>
</evidence>
<sequence>MPKMQKILYGAKARPLGCPWCGFKSKDAHLAALRDFQLLIGAEISNVEFREFGQNGICSKKNTIRKQSKLFRAH</sequence>
<name>A0ABY8J390_9BACI</name>
<accession>A0ABY8J390</accession>
<dbReference type="RefSeq" id="WP_283077365.1">
    <property type="nucleotide sequence ID" value="NZ_CP121671.1"/>
</dbReference>
<dbReference type="Proteomes" id="UP001221597">
    <property type="component" value="Chromosome"/>
</dbReference>
<protein>
    <submittedName>
        <fullName evidence="1">Uncharacterized protein</fullName>
    </submittedName>
</protein>
<proteinExistence type="predicted"/>
<gene>
    <name evidence="1" type="ORF">P9989_03105</name>
</gene>
<reference evidence="1 2" key="1">
    <citation type="submission" date="2023-04" db="EMBL/GenBank/DDBJ databases">
        <title>Genome sequence of Halobacillus naozhouensis KACC 21980.</title>
        <authorList>
            <person name="Kim S."/>
            <person name="Heo J."/>
            <person name="Kwon S.-W."/>
        </authorList>
    </citation>
    <scope>NUCLEOTIDE SEQUENCE [LARGE SCALE GENOMIC DNA]</scope>
    <source>
        <strain evidence="1 2">KCTC 13234</strain>
    </source>
</reference>
<evidence type="ECO:0000313" key="1">
    <source>
        <dbReference type="EMBL" id="WFT75401.1"/>
    </source>
</evidence>
<keyword evidence="2" id="KW-1185">Reference proteome</keyword>
<dbReference type="EMBL" id="CP121671">
    <property type="protein sequence ID" value="WFT75401.1"/>
    <property type="molecule type" value="Genomic_DNA"/>
</dbReference>
<organism evidence="1 2">
    <name type="scientific">Halobacillus naozhouensis</name>
    <dbReference type="NCBI Taxonomy" id="554880"/>
    <lineage>
        <taxon>Bacteria</taxon>
        <taxon>Bacillati</taxon>
        <taxon>Bacillota</taxon>
        <taxon>Bacilli</taxon>
        <taxon>Bacillales</taxon>
        <taxon>Bacillaceae</taxon>
        <taxon>Halobacillus</taxon>
    </lineage>
</organism>